<evidence type="ECO:0000313" key="6">
    <source>
        <dbReference type="Proteomes" id="UP000001555"/>
    </source>
</evidence>
<feature type="non-terminal residue" evidence="4">
    <location>
        <position position="149"/>
    </location>
</feature>
<keyword evidence="6" id="KW-1185">Reference proteome</keyword>
<evidence type="ECO:0000256" key="2">
    <source>
        <dbReference type="ARBA" id="ARBA00022723"/>
    </source>
</evidence>
<name>B7P6Y7_IXOSC</name>
<dbReference type="EnsemblMetazoa" id="ISCW000116-RA">
    <property type="protein sequence ID" value="ISCW000116-PA"/>
    <property type="gene ID" value="ISCW000116"/>
</dbReference>
<dbReference type="PaxDb" id="6945-B7P6Y7"/>
<dbReference type="STRING" id="6945.B7P6Y7"/>
<dbReference type="Pfam" id="PF13359">
    <property type="entry name" value="DDE_Tnp_4"/>
    <property type="match status" value="1"/>
</dbReference>
<feature type="domain" description="DDE Tnp4" evidence="3">
    <location>
        <begin position="1"/>
        <end position="140"/>
    </location>
</feature>
<proteinExistence type="predicted"/>
<dbReference type="HOGENOM" id="CLU_025643_3_1_1"/>
<dbReference type="Proteomes" id="UP000001555">
    <property type="component" value="Unassembled WGS sequence"/>
</dbReference>
<evidence type="ECO:0000259" key="3">
    <source>
        <dbReference type="Pfam" id="PF13359"/>
    </source>
</evidence>
<dbReference type="PANTHER" id="PTHR23080:SF138">
    <property type="entry name" value="PROTEIN ALP1-LIKE"/>
    <property type="match status" value="1"/>
</dbReference>
<reference evidence="4 6" key="1">
    <citation type="submission" date="2008-03" db="EMBL/GenBank/DDBJ databases">
        <title>Annotation of Ixodes scapularis.</title>
        <authorList>
            <consortium name="Ixodes scapularis Genome Project Consortium"/>
            <person name="Caler E."/>
            <person name="Hannick L.I."/>
            <person name="Bidwell S."/>
            <person name="Joardar V."/>
            <person name="Thiagarajan M."/>
            <person name="Amedeo P."/>
            <person name="Galinsky K.J."/>
            <person name="Schobel S."/>
            <person name="Inman J."/>
            <person name="Hostetler J."/>
            <person name="Miller J."/>
            <person name="Hammond M."/>
            <person name="Megy K."/>
            <person name="Lawson D."/>
            <person name="Kodira C."/>
            <person name="Sutton G."/>
            <person name="Meyer J."/>
            <person name="Hill C.A."/>
            <person name="Birren B."/>
            <person name="Nene V."/>
            <person name="Collins F."/>
            <person name="Alarcon-Chaidez F."/>
            <person name="Wikel S."/>
            <person name="Strausberg R."/>
        </authorList>
    </citation>
    <scope>NUCLEOTIDE SEQUENCE [LARGE SCALE GENOMIC DNA]</scope>
    <source>
        <strain evidence="6">Wikel</strain>
        <strain evidence="4">Wikel colony</strain>
    </source>
</reference>
<accession>B7P6Y7</accession>
<protein>
    <recommendedName>
        <fullName evidence="3">DDE Tnp4 domain-containing protein</fullName>
    </recommendedName>
</protein>
<feature type="non-terminal residue" evidence="4">
    <location>
        <position position="1"/>
    </location>
</feature>
<evidence type="ECO:0000256" key="1">
    <source>
        <dbReference type="ARBA" id="ARBA00001968"/>
    </source>
</evidence>
<reference evidence="5" key="2">
    <citation type="submission" date="2020-05" db="UniProtKB">
        <authorList>
            <consortium name="EnsemblMetazoa"/>
        </authorList>
    </citation>
    <scope>IDENTIFICATION</scope>
    <source>
        <strain evidence="5">wikel</strain>
    </source>
</reference>
<dbReference type="InterPro" id="IPR027806">
    <property type="entry name" value="HARBI1_dom"/>
</dbReference>
<evidence type="ECO:0000313" key="5">
    <source>
        <dbReference type="EnsemblMetazoa" id="ISCW000116-PA"/>
    </source>
</evidence>
<dbReference type="PANTHER" id="PTHR23080">
    <property type="entry name" value="THAP DOMAIN PROTEIN"/>
    <property type="match status" value="1"/>
</dbReference>
<sequence length="149" mass="16634">FNFYKSHNTVKVLHTVAPNGFIVNGSEAYGGRAIDRFITINTGFLDHLEYGDEVLADRGLTISNVLSTAVELALLCFTKGKQSAARDMVVSQKLAKLRIHVERPICRKKCFRMLQHVPSSFLDKRKKNYISDIVITIAGLSDVQPALIK</sequence>
<dbReference type="VEuPathDB" id="VectorBase:ISCI000116"/>
<dbReference type="GO" id="GO:0046872">
    <property type="term" value="F:metal ion binding"/>
    <property type="evidence" value="ECO:0007669"/>
    <property type="project" value="UniProtKB-KW"/>
</dbReference>
<gene>
    <name evidence="4" type="ORF">IscW_ISCW000116</name>
</gene>
<dbReference type="InParanoid" id="B7P6Y7"/>
<dbReference type="EMBL" id="ABJB010094666">
    <property type="status" value="NOT_ANNOTATED_CDS"/>
    <property type="molecule type" value="Genomic_DNA"/>
</dbReference>
<evidence type="ECO:0000313" key="4">
    <source>
        <dbReference type="EMBL" id="EEC02359.1"/>
    </source>
</evidence>
<dbReference type="EMBL" id="DS648785">
    <property type="protein sequence ID" value="EEC02359.1"/>
    <property type="molecule type" value="Genomic_DNA"/>
</dbReference>
<dbReference type="VEuPathDB" id="VectorBase:ISCW000116"/>
<dbReference type="OrthoDB" id="7782839at2759"/>
<dbReference type="AlphaFoldDB" id="B7P6Y7"/>
<comment type="cofactor">
    <cofactor evidence="1">
        <name>a divalent metal cation</name>
        <dbReference type="ChEBI" id="CHEBI:60240"/>
    </cofactor>
</comment>
<dbReference type="VEuPathDB" id="VectorBase:ISCP_001623"/>
<keyword evidence="2" id="KW-0479">Metal-binding</keyword>
<organism>
    <name type="scientific">Ixodes scapularis</name>
    <name type="common">Black-legged tick</name>
    <name type="synonym">Deer tick</name>
    <dbReference type="NCBI Taxonomy" id="6945"/>
    <lineage>
        <taxon>Eukaryota</taxon>
        <taxon>Metazoa</taxon>
        <taxon>Ecdysozoa</taxon>
        <taxon>Arthropoda</taxon>
        <taxon>Chelicerata</taxon>
        <taxon>Arachnida</taxon>
        <taxon>Acari</taxon>
        <taxon>Parasitiformes</taxon>
        <taxon>Ixodida</taxon>
        <taxon>Ixodoidea</taxon>
        <taxon>Ixodidae</taxon>
        <taxon>Ixodinae</taxon>
        <taxon>Ixodes</taxon>
    </lineage>
</organism>